<proteinExistence type="predicted"/>
<dbReference type="SMART" id="SM00326">
    <property type="entry name" value="SH3"/>
    <property type="match status" value="1"/>
</dbReference>
<dbReference type="InterPro" id="IPR036028">
    <property type="entry name" value="SH3-like_dom_sf"/>
</dbReference>
<feature type="domain" description="SH3" evidence="4">
    <location>
        <begin position="15"/>
        <end position="81"/>
    </location>
</feature>
<evidence type="ECO:0000259" key="4">
    <source>
        <dbReference type="PROSITE" id="PS50002"/>
    </source>
</evidence>
<evidence type="ECO:0000313" key="6">
    <source>
        <dbReference type="Proteomes" id="UP000253551"/>
    </source>
</evidence>
<keyword evidence="1 2" id="KW-0728">SH3 domain</keyword>
<evidence type="ECO:0000256" key="3">
    <source>
        <dbReference type="SAM" id="MobiDB-lite"/>
    </source>
</evidence>
<protein>
    <recommendedName>
        <fullName evidence="4">SH3 domain-containing protein</fullName>
    </recommendedName>
</protein>
<dbReference type="PRINTS" id="PR00452">
    <property type="entry name" value="SH3DOMAIN"/>
</dbReference>
<dbReference type="Proteomes" id="UP000253551">
    <property type="component" value="Unassembled WGS sequence"/>
</dbReference>
<dbReference type="Gene3D" id="2.30.30.40">
    <property type="entry name" value="SH3 Domains"/>
    <property type="match status" value="1"/>
</dbReference>
<gene>
    <name evidence="5" type="ORF">CU098_001903</name>
</gene>
<feature type="compositionally biased region" description="Low complexity" evidence="3">
    <location>
        <begin position="463"/>
        <end position="486"/>
    </location>
</feature>
<reference evidence="5 6" key="1">
    <citation type="journal article" date="2018" name="G3 (Bethesda)">
        <title>Phylogenetic and Phylogenomic Definition of Rhizopus Species.</title>
        <authorList>
            <person name="Gryganskyi A.P."/>
            <person name="Golan J."/>
            <person name="Dolatabadi S."/>
            <person name="Mondo S."/>
            <person name="Robb S."/>
            <person name="Idnurm A."/>
            <person name="Muszewska A."/>
            <person name="Steczkiewicz K."/>
            <person name="Masonjones S."/>
            <person name="Liao H.L."/>
            <person name="Gajdeczka M.T."/>
            <person name="Anike F."/>
            <person name="Vuek A."/>
            <person name="Anishchenko I.M."/>
            <person name="Voigt K."/>
            <person name="de Hoog G.S."/>
            <person name="Smith M.E."/>
            <person name="Heitman J."/>
            <person name="Vilgalys R."/>
            <person name="Stajich J.E."/>
        </authorList>
    </citation>
    <scope>NUCLEOTIDE SEQUENCE [LARGE SCALE GENOMIC DNA]</scope>
    <source>
        <strain evidence="5 6">LSU 92-RS-03</strain>
    </source>
</reference>
<evidence type="ECO:0000256" key="1">
    <source>
        <dbReference type="ARBA" id="ARBA00022443"/>
    </source>
</evidence>
<evidence type="ECO:0000313" key="5">
    <source>
        <dbReference type="EMBL" id="RCH81304.1"/>
    </source>
</evidence>
<keyword evidence="6" id="KW-1185">Reference proteome</keyword>
<dbReference type="Pfam" id="PF07653">
    <property type="entry name" value="SH3_2"/>
    <property type="match status" value="1"/>
</dbReference>
<sequence>MNSISPPTSPLVSTFTSHFVQALHDYLPSSAPITEEPVTCLFFKKGSIIEVFNRDNSGWWDGQCGEIRGWFPSNYVGRIGEAKRESVDFENEELTLWQQEKQQEKISARISFIVQVTNIMKELKKEYAREEMNTIQVLVFQLVSCIKAILVEFNIVDKDSPILKVYPELAKQRKTVFSTLNRLVLICKEQHKVQEELDVIADQLLYDLNQFERILQILPSFDDHSSSYSSRSSVNSLASNNYDKSSSSLLLSSFKLNTESILQSIFERQSALQDLISTLLVQLPLFLADRKQKTTNLLDITQRAIEAVKSFLSVVEHVCSNFEDLDKRLSLMIPDDPHLVSLVFAKESVYSAITNLVTAIRASTHPQLDQDPDGLELEHLIDCCQQVIKTTTECTKSCKNCLHPSEEEEPPPPYTEIPLRVPMDINRKISSLKAISQEIPERTLRPRASSVNGTKVPKRARGLSLSSLRSSLQKSTKSSAVSSESLPDWENKMPPASTPINVKS</sequence>
<dbReference type="SUPFAM" id="SSF50044">
    <property type="entry name" value="SH3-domain"/>
    <property type="match status" value="1"/>
</dbReference>
<dbReference type="OrthoDB" id="28357at2759"/>
<accession>A0A367IUE6</accession>
<organism evidence="5 6">
    <name type="scientific">Rhizopus stolonifer</name>
    <name type="common">Rhizopus nigricans</name>
    <dbReference type="NCBI Taxonomy" id="4846"/>
    <lineage>
        <taxon>Eukaryota</taxon>
        <taxon>Fungi</taxon>
        <taxon>Fungi incertae sedis</taxon>
        <taxon>Mucoromycota</taxon>
        <taxon>Mucoromycotina</taxon>
        <taxon>Mucoromycetes</taxon>
        <taxon>Mucorales</taxon>
        <taxon>Mucorineae</taxon>
        <taxon>Rhizopodaceae</taxon>
        <taxon>Rhizopus</taxon>
    </lineage>
</organism>
<name>A0A367IUE6_RHIST</name>
<evidence type="ECO:0000256" key="2">
    <source>
        <dbReference type="PROSITE-ProRule" id="PRU00192"/>
    </source>
</evidence>
<feature type="region of interest" description="Disordered" evidence="3">
    <location>
        <begin position="440"/>
        <end position="504"/>
    </location>
</feature>
<dbReference type="EMBL" id="PJQM01005582">
    <property type="protein sequence ID" value="RCH81304.1"/>
    <property type="molecule type" value="Genomic_DNA"/>
</dbReference>
<dbReference type="PROSITE" id="PS50002">
    <property type="entry name" value="SH3"/>
    <property type="match status" value="1"/>
</dbReference>
<dbReference type="AlphaFoldDB" id="A0A367IUE6"/>
<comment type="caution">
    <text evidence="5">The sequence shown here is derived from an EMBL/GenBank/DDBJ whole genome shotgun (WGS) entry which is preliminary data.</text>
</comment>
<dbReference type="InterPro" id="IPR001452">
    <property type="entry name" value="SH3_domain"/>
</dbReference>
<dbReference type="STRING" id="4846.A0A367IUE6"/>